<dbReference type="Proteomes" id="UP000694941">
    <property type="component" value="Unplaced"/>
</dbReference>
<feature type="non-terminal residue" evidence="7">
    <location>
        <position position="179"/>
    </location>
</feature>
<accession>A0ABM1BYU1</accession>
<dbReference type="EC" id="3.5.1.3" evidence="2"/>
<dbReference type="PANTHER" id="PTHR23088">
    <property type="entry name" value="NITRILASE-RELATED"/>
    <property type="match status" value="1"/>
</dbReference>
<dbReference type="InterPro" id="IPR003010">
    <property type="entry name" value="C-N_Hydrolase"/>
</dbReference>
<evidence type="ECO:0000313" key="7">
    <source>
        <dbReference type="RefSeq" id="XP_013791249.1"/>
    </source>
</evidence>
<evidence type="ECO:0000259" key="5">
    <source>
        <dbReference type="PROSITE" id="PS50263"/>
    </source>
</evidence>
<name>A0ABM1BYU1_LIMPO</name>
<dbReference type="GeneID" id="106475099"/>
<protein>
    <recommendedName>
        <fullName evidence="2">omega-amidase</fullName>
        <ecNumber evidence="2">3.5.1.3</ecNumber>
    </recommendedName>
    <alternativeName>
        <fullName evidence="3">Nitrilase homolog 2</fullName>
    </alternativeName>
</protein>
<proteinExistence type="predicted"/>
<evidence type="ECO:0000256" key="3">
    <source>
        <dbReference type="ARBA" id="ARBA00041576"/>
    </source>
</evidence>
<evidence type="ECO:0000256" key="4">
    <source>
        <dbReference type="ARBA" id="ARBA00048745"/>
    </source>
</evidence>
<dbReference type="SUPFAM" id="SSF56317">
    <property type="entry name" value="Carbon-nitrogen hydrolase"/>
    <property type="match status" value="1"/>
</dbReference>
<dbReference type="PROSITE" id="PS50263">
    <property type="entry name" value="CN_HYDROLASE"/>
    <property type="match status" value="1"/>
</dbReference>
<sequence length="179" mass="19771">MMAANKFRIALIQLAVSANKQHNLQRAACLISEASKEGAKIICLPEGFNSPYGVEYFEKYQESIPGETSKMLEKAAKENYVYLIGGSFPELDSGKLYNTSLSFGPDGRLLGKHRKVHLFDIDIPGRITIRESEAMNPGNSLTIIQTDLCKIGVGICYDIRFAAMAMVYAKKGKKLLSTQ</sequence>
<organism evidence="6 7">
    <name type="scientific">Limulus polyphemus</name>
    <name type="common">Atlantic horseshoe crab</name>
    <dbReference type="NCBI Taxonomy" id="6850"/>
    <lineage>
        <taxon>Eukaryota</taxon>
        <taxon>Metazoa</taxon>
        <taxon>Ecdysozoa</taxon>
        <taxon>Arthropoda</taxon>
        <taxon>Chelicerata</taxon>
        <taxon>Merostomata</taxon>
        <taxon>Xiphosura</taxon>
        <taxon>Limulidae</taxon>
        <taxon>Limulus</taxon>
    </lineage>
</organism>
<reference evidence="7" key="1">
    <citation type="submission" date="2025-08" db="UniProtKB">
        <authorList>
            <consortium name="RefSeq"/>
        </authorList>
    </citation>
    <scope>IDENTIFICATION</scope>
    <source>
        <tissue evidence="7">Muscle</tissue>
    </source>
</reference>
<evidence type="ECO:0000313" key="6">
    <source>
        <dbReference type="Proteomes" id="UP000694941"/>
    </source>
</evidence>
<dbReference type="RefSeq" id="XP_013791249.1">
    <property type="nucleotide sequence ID" value="XM_013935795.2"/>
</dbReference>
<keyword evidence="6" id="KW-1185">Reference proteome</keyword>
<dbReference type="InterPro" id="IPR036526">
    <property type="entry name" value="C-N_Hydrolase_sf"/>
</dbReference>
<comment type="catalytic activity">
    <reaction evidence="4">
        <text>2-oxosuccinamate + H2O = oxaloacetate + NH4(+)</text>
        <dbReference type="Rhea" id="RHEA:59412"/>
        <dbReference type="ChEBI" id="CHEBI:15377"/>
        <dbReference type="ChEBI" id="CHEBI:16452"/>
        <dbReference type="ChEBI" id="CHEBI:28938"/>
        <dbReference type="ChEBI" id="CHEBI:57735"/>
        <dbReference type="EC" id="3.5.1.3"/>
    </reaction>
    <physiologicalReaction direction="left-to-right" evidence="4">
        <dbReference type="Rhea" id="RHEA:59413"/>
    </physiologicalReaction>
</comment>
<evidence type="ECO:0000256" key="2">
    <source>
        <dbReference type="ARBA" id="ARBA00039118"/>
    </source>
</evidence>
<dbReference type="Gene3D" id="3.60.110.10">
    <property type="entry name" value="Carbon-nitrogen hydrolase"/>
    <property type="match status" value="1"/>
</dbReference>
<dbReference type="Pfam" id="PF00795">
    <property type="entry name" value="CN_hydrolase"/>
    <property type="match status" value="1"/>
</dbReference>
<evidence type="ECO:0000256" key="1">
    <source>
        <dbReference type="ARBA" id="ARBA00036637"/>
    </source>
</evidence>
<feature type="domain" description="CN hydrolase" evidence="5">
    <location>
        <begin position="7"/>
        <end position="179"/>
    </location>
</feature>
<dbReference type="PANTHER" id="PTHR23088:SF30">
    <property type="entry name" value="OMEGA-AMIDASE NIT2"/>
    <property type="match status" value="1"/>
</dbReference>
<comment type="catalytic activity">
    <reaction evidence="1">
        <text>2-oxoglutaramate + H2O = 2-oxoglutarate + NH4(+)</text>
        <dbReference type="Rhea" id="RHEA:32963"/>
        <dbReference type="ChEBI" id="CHEBI:15377"/>
        <dbReference type="ChEBI" id="CHEBI:16769"/>
        <dbReference type="ChEBI" id="CHEBI:16810"/>
        <dbReference type="ChEBI" id="CHEBI:28938"/>
        <dbReference type="EC" id="3.5.1.3"/>
    </reaction>
    <physiologicalReaction direction="left-to-right" evidence="1">
        <dbReference type="Rhea" id="RHEA:32964"/>
    </physiologicalReaction>
</comment>
<gene>
    <name evidence="7" type="primary">LOC106475099</name>
</gene>